<name>A0AAE7CZX6_9GAMM</name>
<evidence type="ECO:0000256" key="3">
    <source>
        <dbReference type="ARBA" id="ARBA00022695"/>
    </source>
</evidence>
<evidence type="ECO:0000256" key="2">
    <source>
        <dbReference type="ARBA" id="ARBA00022679"/>
    </source>
</evidence>
<keyword evidence="3" id="KW-0548">Nucleotidyltransferase</keyword>
<evidence type="ECO:0000256" key="6">
    <source>
        <dbReference type="ARBA" id="ARBA00022918"/>
    </source>
</evidence>
<keyword evidence="6 10" id="KW-0695">RNA-directed DNA polymerase</keyword>
<accession>A0AAE7CZX6</accession>
<keyword evidence="2" id="KW-0808">Transferase</keyword>
<evidence type="ECO:0000256" key="8">
    <source>
        <dbReference type="ARBA" id="ARBA00048173"/>
    </source>
</evidence>
<evidence type="ECO:0000313" key="11">
    <source>
        <dbReference type="Proteomes" id="UP000500801"/>
    </source>
</evidence>
<dbReference type="GO" id="GO:0003723">
    <property type="term" value="F:RNA binding"/>
    <property type="evidence" value="ECO:0007669"/>
    <property type="project" value="InterPro"/>
</dbReference>
<evidence type="ECO:0000256" key="4">
    <source>
        <dbReference type="ARBA" id="ARBA00022723"/>
    </source>
</evidence>
<dbReference type="AlphaFoldDB" id="A0AAE7CZX6"/>
<dbReference type="Proteomes" id="UP000500801">
    <property type="component" value="Chromosome"/>
</dbReference>
<keyword evidence="4" id="KW-0479">Metal-binding</keyword>
<dbReference type="InterPro" id="IPR000123">
    <property type="entry name" value="Reverse_transcriptase_msDNA"/>
</dbReference>
<organism evidence="10 11">
    <name type="scientific">Dickeya zeae</name>
    <dbReference type="NCBI Taxonomy" id="204042"/>
    <lineage>
        <taxon>Bacteria</taxon>
        <taxon>Pseudomonadati</taxon>
        <taxon>Pseudomonadota</taxon>
        <taxon>Gammaproteobacteria</taxon>
        <taxon>Enterobacterales</taxon>
        <taxon>Pectobacteriaceae</taxon>
        <taxon>Dickeya</taxon>
    </lineage>
</organism>
<dbReference type="GO" id="GO:0003964">
    <property type="term" value="F:RNA-directed DNA polymerase activity"/>
    <property type="evidence" value="ECO:0007669"/>
    <property type="project" value="UniProtKB-KW"/>
</dbReference>
<proteinExistence type="inferred from homology"/>
<evidence type="ECO:0000256" key="7">
    <source>
        <dbReference type="ARBA" id="ARBA00034120"/>
    </source>
</evidence>
<sequence length="370" mass="43321">MKRNTFVIDKEYYEKYLSAESFKENFISITPIPKITKKEVRLIKSGFKTFYSLQSTSPHSHIQNRLNNYFFSKIPLNSAAKAYVKGESYLSYLEPHIYGSSFCRLDIKSFFNNISFTDVKKSLSPYVKDEFLIGKEQTVLEAILNSVGYDDEKYDRTLIPMGFKTSPVISNIIFRKMDILIQDFCIKKGLIYSRYADDMLFSNLRDGNLLLSNYFFDEISSLISIMGFKLNESKYIAKKRMISVNGYVLENKGGRGVVGNIRLSSEKLSTINKVIHALNSKIPYKTICKRYLDIKLKDGDYKYESKREDFERKYYRDQLINFMNGYRAYLISIIKFNSDYNCMSIKFIESVNLTLNEIQVRIREIIKKRI</sequence>
<evidence type="ECO:0000256" key="5">
    <source>
        <dbReference type="ARBA" id="ARBA00022842"/>
    </source>
</evidence>
<dbReference type="Pfam" id="PF00078">
    <property type="entry name" value="RVT_1"/>
    <property type="match status" value="1"/>
</dbReference>
<reference evidence="10 11" key="1">
    <citation type="submission" date="2018-11" db="EMBL/GenBank/DDBJ databases">
        <title>Complete genome sequence of Dickeya zeae strain CE1 infecting Canna edulis Ker-Gawl. in China.</title>
        <authorList>
            <person name="Zhang J."/>
            <person name="Lin B."/>
            <person name="Shen H."/>
            <person name="Jiang S."/>
            <person name="Pu X."/>
            <person name="Sun D."/>
        </authorList>
    </citation>
    <scope>NUCLEOTIDE SEQUENCE [LARGE SCALE GENOMIC DNA]</scope>
    <source>
        <strain evidence="10 11">CE1</strain>
    </source>
</reference>
<dbReference type="PROSITE" id="PS50878">
    <property type="entry name" value="RT_POL"/>
    <property type="match status" value="1"/>
</dbReference>
<evidence type="ECO:0000313" key="10">
    <source>
        <dbReference type="EMBL" id="QIZ52237.1"/>
    </source>
</evidence>
<feature type="domain" description="Reverse transcriptase" evidence="9">
    <location>
        <begin position="24"/>
        <end position="249"/>
    </location>
</feature>
<evidence type="ECO:0000256" key="1">
    <source>
        <dbReference type="ARBA" id="ARBA00012493"/>
    </source>
</evidence>
<dbReference type="EC" id="2.7.7.49" evidence="1"/>
<evidence type="ECO:0000259" key="9">
    <source>
        <dbReference type="PROSITE" id="PS50878"/>
    </source>
</evidence>
<dbReference type="PRINTS" id="PR00866">
    <property type="entry name" value="RNADNAPOLMS"/>
</dbReference>
<comment type="catalytic activity">
    <reaction evidence="8">
        <text>DNA(n) + a 2'-deoxyribonucleoside 5'-triphosphate = DNA(n+1) + diphosphate</text>
        <dbReference type="Rhea" id="RHEA:22508"/>
        <dbReference type="Rhea" id="RHEA-COMP:17339"/>
        <dbReference type="Rhea" id="RHEA-COMP:17340"/>
        <dbReference type="ChEBI" id="CHEBI:33019"/>
        <dbReference type="ChEBI" id="CHEBI:61560"/>
        <dbReference type="ChEBI" id="CHEBI:173112"/>
        <dbReference type="EC" id="2.7.7.49"/>
    </reaction>
</comment>
<dbReference type="GO" id="GO:0046872">
    <property type="term" value="F:metal ion binding"/>
    <property type="evidence" value="ECO:0007669"/>
    <property type="project" value="UniProtKB-KW"/>
</dbReference>
<dbReference type="InterPro" id="IPR000477">
    <property type="entry name" value="RT_dom"/>
</dbReference>
<dbReference type="EMBL" id="CP033622">
    <property type="protein sequence ID" value="QIZ52237.1"/>
    <property type="molecule type" value="Genomic_DNA"/>
</dbReference>
<protein>
    <recommendedName>
        <fullName evidence="1">RNA-directed DNA polymerase</fullName>
        <ecNumber evidence="1">2.7.7.49</ecNumber>
    </recommendedName>
</protein>
<keyword evidence="5" id="KW-0460">Magnesium</keyword>
<dbReference type="RefSeq" id="WP_168363309.1">
    <property type="nucleotide sequence ID" value="NZ_CP033622.1"/>
</dbReference>
<comment type="similarity">
    <text evidence="7">Belongs to the bacterial reverse transcriptase family.</text>
</comment>
<dbReference type="PANTHER" id="PTHR34047">
    <property type="entry name" value="NUCLEAR INTRON MATURASE 1, MITOCHONDRIAL-RELATED"/>
    <property type="match status" value="1"/>
</dbReference>
<gene>
    <name evidence="10" type="ORF">DWG24_16535</name>
</gene>
<dbReference type="InterPro" id="IPR051083">
    <property type="entry name" value="GrpII_Intron_Splice-Mob/Def"/>
</dbReference>
<dbReference type="PANTHER" id="PTHR34047:SF7">
    <property type="entry name" value="RNA-DIRECTED DNA POLYMERASE"/>
    <property type="match status" value="1"/>
</dbReference>
<dbReference type="CDD" id="cd03487">
    <property type="entry name" value="RT_Bac_retron_II"/>
    <property type="match status" value="1"/>
</dbReference>